<protein>
    <recommendedName>
        <fullName evidence="4">DUF4352 domain-containing protein</fullName>
    </recommendedName>
</protein>
<evidence type="ECO:0000313" key="3">
    <source>
        <dbReference type="Proteomes" id="UP000034653"/>
    </source>
</evidence>
<comment type="caution">
    <text evidence="2">The sequence shown here is derived from an EMBL/GenBank/DDBJ whole genome shotgun (WGS) entry which is preliminary data.</text>
</comment>
<reference evidence="2 3" key="1">
    <citation type="journal article" date="2015" name="Nature">
        <title>rRNA introns, odd ribosomes, and small enigmatic genomes across a large radiation of phyla.</title>
        <authorList>
            <person name="Brown C.T."/>
            <person name="Hug L.A."/>
            <person name="Thomas B.C."/>
            <person name="Sharon I."/>
            <person name="Castelle C.J."/>
            <person name="Singh A."/>
            <person name="Wilkins M.J."/>
            <person name="Williams K.H."/>
            <person name="Banfield J.F."/>
        </authorList>
    </citation>
    <scope>NUCLEOTIDE SEQUENCE [LARGE SCALE GENOMIC DNA]</scope>
</reference>
<keyword evidence="1" id="KW-0812">Transmembrane</keyword>
<feature type="transmembrane region" description="Helical" evidence="1">
    <location>
        <begin position="104"/>
        <end position="125"/>
    </location>
</feature>
<evidence type="ECO:0000256" key="1">
    <source>
        <dbReference type="SAM" id="Phobius"/>
    </source>
</evidence>
<evidence type="ECO:0000313" key="2">
    <source>
        <dbReference type="EMBL" id="KKU12049.1"/>
    </source>
</evidence>
<proteinExistence type="predicted"/>
<dbReference type="EMBL" id="LCLG01000009">
    <property type="protein sequence ID" value="KKU12049.1"/>
    <property type="molecule type" value="Genomic_DNA"/>
</dbReference>
<gene>
    <name evidence="2" type="ORF">UX19_C0009G0004</name>
</gene>
<keyword evidence="1" id="KW-0472">Membrane</keyword>
<sequence length="278" mass="30913">MKLRQAAISSTDKFFVPRLSLGNSNVQISTAYQTPLLKDFKRLLVQVLSSLKLSAVNFGQVLKEVVEGVGDFATEKVTSSALGILRRLSRRGSALRYNFPKRKFLKILLIALVIVGLALAARAIYSLRNSASSINKEVLGAKASQPVNKEITFPLRDEEGKELSTISYLVEKAELMDQILVKGEKATAIQGRTFLIFTVKIKNDYDKSIEINTKDYIRLRIAGQEELLAPDIHNDPVTVQAISTKYTKLGFPINDSDRQVTLQLGEINGPKETVEIKF</sequence>
<keyword evidence="1" id="KW-1133">Transmembrane helix</keyword>
<name>A0A0G1MUW7_9BACT</name>
<evidence type="ECO:0008006" key="4">
    <source>
        <dbReference type="Google" id="ProtNLM"/>
    </source>
</evidence>
<dbReference type="Proteomes" id="UP000034653">
    <property type="component" value="Unassembled WGS sequence"/>
</dbReference>
<accession>A0A0G1MUW7</accession>
<organism evidence="2 3">
    <name type="scientific">Candidatus Woesebacteria bacterium GW2011_GWA1_45_8</name>
    <dbReference type="NCBI Taxonomy" id="1618559"/>
    <lineage>
        <taxon>Bacteria</taxon>
        <taxon>Candidatus Woeseibacteriota</taxon>
    </lineage>
</organism>
<dbReference type="AlphaFoldDB" id="A0A0G1MUW7"/>